<comment type="caution">
    <text evidence="1">The sequence shown here is derived from an EMBL/GenBank/DDBJ whole genome shotgun (WGS) entry which is preliminary data.</text>
</comment>
<organism evidence="1 2">
    <name type="scientific">Caerostris extrusa</name>
    <name type="common">Bark spider</name>
    <name type="synonym">Caerostris bankana</name>
    <dbReference type="NCBI Taxonomy" id="172846"/>
    <lineage>
        <taxon>Eukaryota</taxon>
        <taxon>Metazoa</taxon>
        <taxon>Ecdysozoa</taxon>
        <taxon>Arthropoda</taxon>
        <taxon>Chelicerata</taxon>
        <taxon>Arachnida</taxon>
        <taxon>Araneae</taxon>
        <taxon>Araneomorphae</taxon>
        <taxon>Entelegynae</taxon>
        <taxon>Araneoidea</taxon>
        <taxon>Araneidae</taxon>
        <taxon>Caerostris</taxon>
    </lineage>
</organism>
<accession>A0AAV4TKV9</accession>
<evidence type="ECO:0000313" key="2">
    <source>
        <dbReference type="Proteomes" id="UP001054945"/>
    </source>
</evidence>
<proteinExistence type="predicted"/>
<reference evidence="1 2" key="1">
    <citation type="submission" date="2021-06" db="EMBL/GenBank/DDBJ databases">
        <title>Caerostris extrusa draft genome.</title>
        <authorList>
            <person name="Kono N."/>
            <person name="Arakawa K."/>
        </authorList>
    </citation>
    <scope>NUCLEOTIDE SEQUENCE [LARGE SCALE GENOMIC DNA]</scope>
</reference>
<dbReference type="AlphaFoldDB" id="A0AAV4TKV9"/>
<name>A0AAV4TKV9_CAEEX</name>
<sequence>MERKGQVLFDFHSLQEVRACNFGFVQSITKPKLHAFENECVLTNESGVTSSEKQNIIIRRKQNDISLMENQ</sequence>
<dbReference type="Proteomes" id="UP001054945">
    <property type="component" value="Unassembled WGS sequence"/>
</dbReference>
<dbReference type="EMBL" id="BPLR01011473">
    <property type="protein sequence ID" value="GIY46729.1"/>
    <property type="molecule type" value="Genomic_DNA"/>
</dbReference>
<protein>
    <submittedName>
        <fullName evidence="1">Uncharacterized protein</fullName>
    </submittedName>
</protein>
<evidence type="ECO:0000313" key="1">
    <source>
        <dbReference type="EMBL" id="GIY46729.1"/>
    </source>
</evidence>
<keyword evidence="2" id="KW-1185">Reference proteome</keyword>
<gene>
    <name evidence="1" type="ORF">CEXT_169281</name>
</gene>